<name>A8DUW3_NEMVE</name>
<feature type="signal peptide" evidence="6">
    <location>
        <begin position="1"/>
        <end position="18"/>
    </location>
</feature>
<dbReference type="OMA" id="VAHEHCT"/>
<dbReference type="Gene3D" id="2.170.140.10">
    <property type="entry name" value="Chitin binding domain"/>
    <property type="match status" value="3"/>
</dbReference>
<feature type="domain" description="Chitin-binding type-2" evidence="7">
    <location>
        <begin position="243"/>
        <end position="300"/>
    </location>
</feature>
<dbReference type="Pfam" id="PF01607">
    <property type="entry name" value="CBM_14"/>
    <property type="match status" value="3"/>
</dbReference>
<evidence type="ECO:0000256" key="2">
    <source>
        <dbReference type="ARBA" id="ARBA00022729"/>
    </source>
</evidence>
<dbReference type="InParanoid" id="A8DUW3"/>
<dbReference type="PANTHER" id="PTHR23301">
    <property type="entry name" value="CHITIN BINDING PERITROPHIN-A"/>
    <property type="match status" value="1"/>
</dbReference>
<dbReference type="GO" id="GO:0005576">
    <property type="term" value="C:extracellular region"/>
    <property type="evidence" value="ECO:0007669"/>
    <property type="project" value="InterPro"/>
</dbReference>
<evidence type="ECO:0000256" key="4">
    <source>
        <dbReference type="ARBA" id="ARBA00023157"/>
    </source>
</evidence>
<dbReference type="SMART" id="SM00494">
    <property type="entry name" value="ChtBD2"/>
    <property type="match status" value="3"/>
</dbReference>
<dbReference type="SUPFAM" id="SSF57625">
    <property type="entry name" value="Invertebrate chitin-binding proteins"/>
    <property type="match status" value="3"/>
</dbReference>
<dbReference type="InterPro" id="IPR002557">
    <property type="entry name" value="Chitin-bd_dom"/>
</dbReference>
<feature type="domain" description="Chitin-binding type-2" evidence="7">
    <location>
        <begin position="112"/>
        <end position="164"/>
    </location>
</feature>
<feature type="non-terminal residue" evidence="8">
    <location>
        <position position="1"/>
    </location>
</feature>
<protein>
    <recommendedName>
        <fullName evidence="7">Chitin-binding type-2 domain-containing protein</fullName>
    </recommendedName>
</protein>
<keyword evidence="1" id="KW-0147">Chitin-binding</keyword>
<dbReference type="InterPro" id="IPR036508">
    <property type="entry name" value="Chitin-bd_dom_sf"/>
</dbReference>
<sequence length="382" mass="42400">MQSLLVLIMLCLLGCCGAIRIEGAACNCSCDPKDGPIPPALELDPCTLSCQTLAPGGKCTTKPSFTVVNGACVSVPFCSQHCQTLEPGGSCSVEAGYVIDNNGMCYDVRFCVDKCHDFADPKDCSKYYHCDGYDDGRLRSCPTGQLWNHVNKKCDRADLVICDRDATPGTFMLPDNKIYNSLDNKKFNSPDNKSFNSLNFHINTDHHSYHASSMQPALPVAQPRRDMHGGAGYHVVSGMCQDYTFCRGKPSGYYADPKDCAQFYFCYGSAEILLSRCPRGLLWSEVKKTCDYPHLVDCSRPTTQPDTFCRGKPSGYYADPKDCAQFYFCYGSAEILLSRCPRGLLWSEVKKTCDYPHLVDCSRPTTPPGRKRNPCLEIYQNM</sequence>
<evidence type="ECO:0000256" key="3">
    <source>
        <dbReference type="ARBA" id="ARBA00022737"/>
    </source>
</evidence>
<dbReference type="InterPro" id="IPR051940">
    <property type="entry name" value="Chitin_bind-dev_reg"/>
</dbReference>
<evidence type="ECO:0000256" key="1">
    <source>
        <dbReference type="ARBA" id="ARBA00022669"/>
    </source>
</evidence>
<keyword evidence="3" id="KW-0677">Repeat</keyword>
<evidence type="ECO:0000313" key="8">
    <source>
        <dbReference type="EMBL" id="EDO27463.1"/>
    </source>
</evidence>
<dbReference type="PhylomeDB" id="A8DUW3"/>
<proteinExistence type="predicted"/>
<dbReference type="Proteomes" id="UP000001593">
    <property type="component" value="Unassembled WGS sequence"/>
</dbReference>
<dbReference type="PANTHER" id="PTHR23301:SF0">
    <property type="entry name" value="CHITIN-BINDING TYPE-2 DOMAIN-CONTAINING PROTEIN-RELATED"/>
    <property type="match status" value="1"/>
</dbReference>
<keyword evidence="2 6" id="KW-0732">Signal</keyword>
<gene>
    <name evidence="8" type="ORF">NEMVEDRAFT_v1g224063</name>
</gene>
<dbReference type="GO" id="GO:0008061">
    <property type="term" value="F:chitin binding"/>
    <property type="evidence" value="ECO:0007669"/>
    <property type="project" value="UniProtKB-KW"/>
</dbReference>
<evidence type="ECO:0000313" key="9">
    <source>
        <dbReference type="Proteomes" id="UP000001593"/>
    </source>
</evidence>
<dbReference type="PROSITE" id="PS50940">
    <property type="entry name" value="CHIT_BIND_II"/>
    <property type="match status" value="3"/>
</dbReference>
<feature type="domain" description="Chitin-binding type-2" evidence="7">
    <location>
        <begin position="306"/>
        <end position="363"/>
    </location>
</feature>
<dbReference type="AlphaFoldDB" id="A8DUW3"/>
<evidence type="ECO:0000256" key="5">
    <source>
        <dbReference type="ARBA" id="ARBA00023180"/>
    </source>
</evidence>
<feature type="chain" id="PRO_5002720863" description="Chitin-binding type-2 domain-containing protein" evidence="6">
    <location>
        <begin position="19"/>
        <end position="382"/>
    </location>
</feature>
<reference evidence="8 9" key="1">
    <citation type="journal article" date="2007" name="Science">
        <title>Sea anemone genome reveals ancestral eumetazoan gene repertoire and genomic organization.</title>
        <authorList>
            <person name="Putnam N.H."/>
            <person name="Srivastava M."/>
            <person name="Hellsten U."/>
            <person name="Dirks B."/>
            <person name="Chapman J."/>
            <person name="Salamov A."/>
            <person name="Terry A."/>
            <person name="Shapiro H."/>
            <person name="Lindquist E."/>
            <person name="Kapitonov V.V."/>
            <person name="Jurka J."/>
            <person name="Genikhovich G."/>
            <person name="Grigoriev I.V."/>
            <person name="Lucas S.M."/>
            <person name="Steele R.E."/>
            <person name="Finnerty J.R."/>
            <person name="Technau U."/>
            <person name="Martindale M.Q."/>
            <person name="Rokhsar D.S."/>
        </authorList>
    </citation>
    <scope>NUCLEOTIDE SEQUENCE [LARGE SCALE GENOMIC DNA]</scope>
    <source>
        <strain evidence="9">CH2 X CH6</strain>
    </source>
</reference>
<keyword evidence="4" id="KW-1015">Disulfide bond</keyword>
<dbReference type="eggNOG" id="ENOG502RTF8">
    <property type="taxonomic scope" value="Eukaryota"/>
</dbReference>
<accession>A8DUW3</accession>
<evidence type="ECO:0000256" key="6">
    <source>
        <dbReference type="SAM" id="SignalP"/>
    </source>
</evidence>
<evidence type="ECO:0000259" key="7">
    <source>
        <dbReference type="PROSITE" id="PS50940"/>
    </source>
</evidence>
<dbReference type="HOGENOM" id="CLU_724774_0_0_1"/>
<keyword evidence="5" id="KW-0325">Glycoprotein</keyword>
<organism evidence="8 9">
    <name type="scientific">Nematostella vectensis</name>
    <name type="common">Starlet sea anemone</name>
    <dbReference type="NCBI Taxonomy" id="45351"/>
    <lineage>
        <taxon>Eukaryota</taxon>
        <taxon>Metazoa</taxon>
        <taxon>Cnidaria</taxon>
        <taxon>Anthozoa</taxon>
        <taxon>Hexacorallia</taxon>
        <taxon>Actiniaria</taxon>
        <taxon>Edwardsiidae</taxon>
        <taxon>Nematostella</taxon>
    </lineage>
</organism>
<keyword evidence="9" id="KW-1185">Reference proteome</keyword>
<dbReference type="EMBL" id="DS473143">
    <property type="protein sequence ID" value="EDO27463.1"/>
    <property type="molecule type" value="Genomic_DNA"/>
</dbReference>